<dbReference type="PANTHER" id="PTHR43811">
    <property type="entry name" value="FKBP-TYPE PEPTIDYL-PROLYL CIS-TRANS ISOMERASE FKPA"/>
    <property type="match status" value="1"/>
</dbReference>
<sequence length="206" mass="21961">MIFSRATVLATALLLAVFHSDNHVSSLSLSGSSRRDVLAQTAGIAIGGAASSILALDTAVVNAAEGYQDGPEGLKYLVTQEGSGQKPERGQKIETSYTLWINGFPGEEEGAAKAKQIDSSKKPFGDSPFKVRAGVKQVIRGWDLSLIDMKEGESRKLVVPPELGYGAKGIGPIPGQATLYFEMTLTKVSKEELTPQAKEWLEANPL</sequence>
<evidence type="ECO:0000256" key="6">
    <source>
        <dbReference type="SAM" id="SignalP"/>
    </source>
</evidence>
<comment type="catalytic activity">
    <reaction evidence="1 5">
        <text>[protein]-peptidylproline (omega=180) = [protein]-peptidylproline (omega=0)</text>
        <dbReference type="Rhea" id="RHEA:16237"/>
        <dbReference type="Rhea" id="RHEA-COMP:10747"/>
        <dbReference type="Rhea" id="RHEA-COMP:10748"/>
        <dbReference type="ChEBI" id="CHEBI:83833"/>
        <dbReference type="ChEBI" id="CHEBI:83834"/>
        <dbReference type="EC" id="5.2.1.8"/>
    </reaction>
</comment>
<evidence type="ECO:0000256" key="4">
    <source>
        <dbReference type="ARBA" id="ARBA00023235"/>
    </source>
</evidence>
<reference evidence="8" key="1">
    <citation type="submission" date="2021-01" db="EMBL/GenBank/DDBJ databases">
        <authorList>
            <person name="Corre E."/>
            <person name="Pelletier E."/>
            <person name="Niang G."/>
            <person name="Scheremetjew M."/>
            <person name="Finn R."/>
            <person name="Kale V."/>
            <person name="Holt S."/>
            <person name="Cochrane G."/>
            <person name="Meng A."/>
            <person name="Brown T."/>
            <person name="Cohen L."/>
        </authorList>
    </citation>
    <scope>NUCLEOTIDE SEQUENCE</scope>
    <source>
        <strain evidence="8">UNC1205</strain>
    </source>
</reference>
<dbReference type="GO" id="GO:0003755">
    <property type="term" value="F:peptidyl-prolyl cis-trans isomerase activity"/>
    <property type="evidence" value="ECO:0007669"/>
    <property type="project" value="UniProtKB-KW"/>
</dbReference>
<feature type="signal peptide" evidence="6">
    <location>
        <begin position="1"/>
        <end position="26"/>
    </location>
</feature>
<accession>A0A7S0Y7A7</accession>
<dbReference type="EMBL" id="HBFL01000800">
    <property type="protein sequence ID" value="CAD8760540.1"/>
    <property type="molecule type" value="Transcribed_RNA"/>
</dbReference>
<name>A0A7S0Y7A7_9STRA</name>
<keyword evidence="3 5" id="KW-0697">Rotamase</keyword>
<dbReference type="PROSITE" id="PS50059">
    <property type="entry name" value="FKBP_PPIASE"/>
    <property type="match status" value="1"/>
</dbReference>
<dbReference type="InterPro" id="IPR046357">
    <property type="entry name" value="PPIase_dom_sf"/>
</dbReference>
<proteinExistence type="predicted"/>
<dbReference type="Pfam" id="PF00254">
    <property type="entry name" value="FKBP_C"/>
    <property type="match status" value="1"/>
</dbReference>
<dbReference type="Gene3D" id="3.10.50.40">
    <property type="match status" value="1"/>
</dbReference>
<dbReference type="PANTHER" id="PTHR43811:SF19">
    <property type="entry name" value="39 KDA FK506-BINDING NUCLEAR PROTEIN"/>
    <property type="match status" value="1"/>
</dbReference>
<feature type="domain" description="PPIase FKBP-type" evidence="7">
    <location>
        <begin position="90"/>
        <end position="189"/>
    </location>
</feature>
<feature type="chain" id="PRO_5030515417" description="peptidylprolyl isomerase" evidence="6">
    <location>
        <begin position="27"/>
        <end position="206"/>
    </location>
</feature>
<evidence type="ECO:0000256" key="5">
    <source>
        <dbReference type="PROSITE-ProRule" id="PRU00277"/>
    </source>
</evidence>
<dbReference type="InterPro" id="IPR001179">
    <property type="entry name" value="PPIase_FKBP_dom"/>
</dbReference>
<protein>
    <recommendedName>
        <fullName evidence="2 5">peptidylprolyl isomerase</fullName>
        <ecNumber evidence="2 5">5.2.1.8</ecNumber>
    </recommendedName>
</protein>
<organism evidence="8">
    <name type="scientific">Pseudo-nitzschia delicatissima</name>
    <dbReference type="NCBI Taxonomy" id="44447"/>
    <lineage>
        <taxon>Eukaryota</taxon>
        <taxon>Sar</taxon>
        <taxon>Stramenopiles</taxon>
        <taxon>Ochrophyta</taxon>
        <taxon>Bacillariophyta</taxon>
        <taxon>Bacillariophyceae</taxon>
        <taxon>Bacillariophycidae</taxon>
        <taxon>Bacillariales</taxon>
        <taxon>Bacillariaceae</taxon>
        <taxon>Pseudo-nitzschia</taxon>
    </lineage>
</organism>
<keyword evidence="6" id="KW-0732">Signal</keyword>
<evidence type="ECO:0000256" key="1">
    <source>
        <dbReference type="ARBA" id="ARBA00000971"/>
    </source>
</evidence>
<evidence type="ECO:0000313" key="8">
    <source>
        <dbReference type="EMBL" id="CAD8760540.1"/>
    </source>
</evidence>
<gene>
    <name evidence="8" type="ORF">PDEL1432_LOCUS580</name>
</gene>
<evidence type="ECO:0000259" key="7">
    <source>
        <dbReference type="PROSITE" id="PS50059"/>
    </source>
</evidence>
<evidence type="ECO:0000256" key="3">
    <source>
        <dbReference type="ARBA" id="ARBA00023110"/>
    </source>
</evidence>
<dbReference type="AlphaFoldDB" id="A0A7S0Y7A7"/>
<evidence type="ECO:0000256" key="2">
    <source>
        <dbReference type="ARBA" id="ARBA00013194"/>
    </source>
</evidence>
<dbReference type="EC" id="5.2.1.8" evidence="2 5"/>
<dbReference type="SUPFAM" id="SSF54534">
    <property type="entry name" value="FKBP-like"/>
    <property type="match status" value="1"/>
</dbReference>
<keyword evidence="4 5" id="KW-0413">Isomerase</keyword>